<feature type="binding site" evidence="5">
    <location>
        <position position="72"/>
    </location>
    <ligand>
        <name>Zn(2+)</name>
        <dbReference type="ChEBI" id="CHEBI:29105"/>
        <label>2</label>
    </ligand>
</feature>
<keyword evidence="1 5" id="KW-0479">Metal-binding</keyword>
<comment type="function">
    <text evidence="4">DNA-dependent RNA polymerase catalyzes the transcription of DNA into RNA using the four ribonucleoside triphosphates as substrates.</text>
</comment>
<evidence type="ECO:0000313" key="9">
    <source>
        <dbReference type="EMBL" id="KYR00660.1"/>
    </source>
</evidence>
<evidence type="ECO:0000256" key="6">
    <source>
        <dbReference type="PIRSR" id="PIRSR005586-2"/>
    </source>
</evidence>
<feature type="binding site" evidence="5">
    <location>
        <position position="69"/>
    </location>
    <ligand>
        <name>Zn(2+)</name>
        <dbReference type="ChEBI" id="CHEBI:29105"/>
        <label>2</label>
    </ligand>
</feature>
<dbReference type="Pfam" id="PF01096">
    <property type="entry name" value="Zn_ribbon_TFIIS"/>
    <property type="match status" value="1"/>
</dbReference>
<dbReference type="GO" id="GO:0008270">
    <property type="term" value="F:zinc ion binding"/>
    <property type="evidence" value="ECO:0007669"/>
    <property type="project" value="UniProtKB-KW"/>
</dbReference>
<dbReference type="FunCoup" id="A0A152A371">
    <property type="interactions" value="234"/>
</dbReference>
<evidence type="ECO:0000256" key="2">
    <source>
        <dbReference type="ARBA" id="ARBA00022771"/>
    </source>
</evidence>
<dbReference type="InterPro" id="IPR001529">
    <property type="entry name" value="Zn_ribbon_RPB9"/>
</dbReference>
<reference evidence="9 10" key="1">
    <citation type="submission" date="2015-12" db="EMBL/GenBank/DDBJ databases">
        <title>Dictyostelia acquired genes for synthesis and detection of signals that induce cell-type specialization by lateral gene transfer from prokaryotes.</title>
        <authorList>
            <person name="Gloeckner G."/>
            <person name="Schaap P."/>
        </authorList>
    </citation>
    <scope>NUCLEOTIDE SEQUENCE [LARGE SCALE GENOMIC DNA]</scope>
    <source>
        <strain evidence="9 10">TK</strain>
    </source>
</reference>
<keyword evidence="4" id="KW-0539">Nucleus</keyword>
<dbReference type="OrthoDB" id="282152at2759"/>
<dbReference type="InterPro" id="IPR001222">
    <property type="entry name" value="Znf_TFIIS"/>
</dbReference>
<dbReference type="SUPFAM" id="SSF57783">
    <property type="entry name" value="Zinc beta-ribbon"/>
    <property type="match status" value="1"/>
</dbReference>
<keyword evidence="2 6" id="KW-0863">Zinc-finger</keyword>
<feature type="binding site" evidence="5">
    <location>
        <position position="102"/>
    </location>
    <ligand>
        <name>Zn(2+)</name>
        <dbReference type="ChEBI" id="CHEBI:29105"/>
        <label>2</label>
    </ligand>
</feature>
<dbReference type="Proteomes" id="UP000076078">
    <property type="component" value="Unassembled WGS sequence"/>
</dbReference>
<evidence type="ECO:0000256" key="7">
    <source>
        <dbReference type="RuleBase" id="RU003474"/>
    </source>
</evidence>
<dbReference type="STRING" id="361077.A0A152A371"/>
<feature type="domain" description="TFIIS-type" evidence="8">
    <location>
        <begin position="65"/>
        <end position="107"/>
    </location>
</feature>
<name>A0A152A371_TIELA</name>
<comment type="similarity">
    <text evidence="4 7">Belongs to the archaeal rpoM/eukaryotic RPA12/RPB9/RPC11 RNA polymerase family.</text>
</comment>
<dbReference type="InterPro" id="IPR012164">
    <property type="entry name" value="Rpa12/Rpb9/Rpc10/TFS"/>
</dbReference>
<feature type="binding site" evidence="5">
    <location>
        <position position="7"/>
    </location>
    <ligand>
        <name>Zn(2+)</name>
        <dbReference type="ChEBI" id="CHEBI:29105"/>
        <label>1</label>
    </ligand>
</feature>
<organism evidence="9 10">
    <name type="scientific">Tieghemostelium lacteum</name>
    <name type="common">Slime mold</name>
    <name type="synonym">Dictyostelium lacteum</name>
    <dbReference type="NCBI Taxonomy" id="361077"/>
    <lineage>
        <taxon>Eukaryota</taxon>
        <taxon>Amoebozoa</taxon>
        <taxon>Evosea</taxon>
        <taxon>Eumycetozoa</taxon>
        <taxon>Dictyostelia</taxon>
        <taxon>Dictyosteliales</taxon>
        <taxon>Raperosteliaceae</taxon>
        <taxon>Tieghemostelium</taxon>
    </lineage>
</organism>
<dbReference type="SMART" id="SM00440">
    <property type="entry name" value="ZnF_C2C2"/>
    <property type="match status" value="1"/>
</dbReference>
<dbReference type="SMART" id="SM00661">
    <property type="entry name" value="RPOL9"/>
    <property type="match status" value="1"/>
</dbReference>
<keyword evidence="4 7" id="KW-0240">DNA-directed RNA polymerase</keyword>
<comment type="caution">
    <text evidence="9">The sequence shown here is derived from an EMBL/GenBank/DDBJ whole genome shotgun (WGS) entry which is preliminary data.</text>
</comment>
<dbReference type="GO" id="GO:0003899">
    <property type="term" value="F:DNA-directed RNA polymerase activity"/>
    <property type="evidence" value="ECO:0007669"/>
    <property type="project" value="InterPro"/>
</dbReference>
<dbReference type="InParanoid" id="A0A152A371"/>
<gene>
    <name evidence="9" type="ORF">DLAC_02692</name>
</gene>
<dbReference type="PANTHER" id="PTHR11239:SF12">
    <property type="entry name" value="DNA-DIRECTED RNA POLYMERASE III SUBUNIT RPC10"/>
    <property type="match status" value="1"/>
</dbReference>
<evidence type="ECO:0000256" key="5">
    <source>
        <dbReference type="PIRSR" id="PIRSR005586-1"/>
    </source>
</evidence>
<protein>
    <recommendedName>
        <fullName evidence="4">DNA-directed RNA polymerase subunit</fullName>
    </recommendedName>
</protein>
<keyword evidence="3 5" id="KW-0862">Zinc</keyword>
<dbReference type="PROSITE" id="PS51133">
    <property type="entry name" value="ZF_TFIIS_2"/>
    <property type="match status" value="1"/>
</dbReference>
<feature type="binding site" evidence="5">
    <location>
        <position position="24"/>
    </location>
    <ligand>
        <name>Zn(2+)</name>
        <dbReference type="ChEBI" id="CHEBI:29105"/>
        <label>1</label>
    </ligand>
</feature>
<dbReference type="Gene3D" id="2.20.25.10">
    <property type="match status" value="1"/>
</dbReference>
<dbReference type="GO" id="GO:0005666">
    <property type="term" value="C:RNA polymerase III complex"/>
    <property type="evidence" value="ECO:0007669"/>
    <property type="project" value="TreeGrafter"/>
</dbReference>
<feature type="zinc finger region" description="C4-type" evidence="6">
    <location>
        <begin position="4"/>
        <end position="27"/>
    </location>
</feature>
<dbReference type="OMA" id="MEFCDEC"/>
<evidence type="ECO:0000313" key="10">
    <source>
        <dbReference type="Proteomes" id="UP000076078"/>
    </source>
</evidence>
<evidence type="ECO:0000256" key="4">
    <source>
        <dbReference type="PIRNR" id="PIRNR005586"/>
    </source>
</evidence>
<comment type="subcellular location">
    <subcellularLocation>
        <location evidence="4">Nucleus</location>
    </subcellularLocation>
</comment>
<dbReference type="GO" id="GO:0006386">
    <property type="term" value="P:termination of RNA polymerase III transcription"/>
    <property type="evidence" value="ECO:0007669"/>
    <property type="project" value="TreeGrafter"/>
</dbReference>
<evidence type="ECO:0000259" key="8">
    <source>
        <dbReference type="PROSITE" id="PS51133"/>
    </source>
</evidence>
<accession>A0A152A371</accession>
<dbReference type="PANTHER" id="PTHR11239">
    <property type="entry name" value="DNA-DIRECTED RNA POLYMERASE"/>
    <property type="match status" value="1"/>
</dbReference>
<evidence type="ECO:0000256" key="1">
    <source>
        <dbReference type="ARBA" id="ARBA00022723"/>
    </source>
</evidence>
<sequence>MLFCPLCSNILLVAPDQGQTRFFCQTCPYVFYVKNKVMSKIVLTRKQVDSDVFGGDEAWHQAEQVEAECPFCKHKRAYIIKIQVNPLDQPKSSYYRCTVDKCAYQWSDTKR</sequence>
<dbReference type="PIRSF" id="PIRSF005586">
    <property type="entry name" value="RNApol_RpoM"/>
    <property type="match status" value="1"/>
</dbReference>
<feature type="binding site" evidence="5">
    <location>
        <position position="27"/>
    </location>
    <ligand>
        <name>Zn(2+)</name>
        <dbReference type="ChEBI" id="CHEBI:29105"/>
        <label>1</label>
    </ligand>
</feature>
<proteinExistence type="inferred from homology"/>
<dbReference type="EMBL" id="LODT01000013">
    <property type="protein sequence ID" value="KYR00660.1"/>
    <property type="molecule type" value="Genomic_DNA"/>
</dbReference>
<evidence type="ECO:0000256" key="3">
    <source>
        <dbReference type="ARBA" id="ARBA00022833"/>
    </source>
</evidence>
<keyword evidence="4 7" id="KW-0804">Transcription</keyword>
<dbReference type="Pfam" id="PF02150">
    <property type="entry name" value="Zn_ribbon_RPB9"/>
    <property type="match status" value="1"/>
</dbReference>
<feature type="binding site" evidence="5">
    <location>
        <position position="4"/>
    </location>
    <ligand>
        <name>Zn(2+)</name>
        <dbReference type="ChEBI" id="CHEBI:29105"/>
        <label>1</label>
    </ligand>
</feature>
<feature type="binding site" evidence="5">
    <location>
        <position position="97"/>
    </location>
    <ligand>
        <name>Zn(2+)</name>
        <dbReference type="ChEBI" id="CHEBI:29105"/>
        <label>2</label>
    </ligand>
</feature>
<keyword evidence="10" id="KW-1185">Reference proteome</keyword>
<dbReference type="GO" id="GO:0003676">
    <property type="term" value="F:nucleic acid binding"/>
    <property type="evidence" value="ECO:0007669"/>
    <property type="project" value="InterPro"/>
</dbReference>
<dbReference type="AlphaFoldDB" id="A0A152A371"/>